<dbReference type="FunFam" id="1.20.58.2220:FF:000020">
    <property type="entry name" value="Formin-like protein"/>
    <property type="match status" value="1"/>
</dbReference>
<gene>
    <name evidence="5" type="ORF">M569_09849</name>
</gene>
<name>S8CDA4_9LAMI</name>
<dbReference type="Gene3D" id="1.20.58.2220">
    <property type="entry name" value="Formin, FH2 domain"/>
    <property type="match status" value="1"/>
</dbReference>
<dbReference type="InterPro" id="IPR042201">
    <property type="entry name" value="FH2_Formin_sf"/>
</dbReference>
<dbReference type="PROSITE" id="PS51444">
    <property type="entry name" value="FH2"/>
    <property type="match status" value="1"/>
</dbReference>
<evidence type="ECO:0000313" key="6">
    <source>
        <dbReference type="Proteomes" id="UP000015453"/>
    </source>
</evidence>
<dbReference type="SMART" id="SM00498">
    <property type="entry name" value="FH2"/>
    <property type="match status" value="1"/>
</dbReference>
<dbReference type="AlphaFoldDB" id="S8CDA4"/>
<evidence type="ECO:0000313" key="5">
    <source>
        <dbReference type="EMBL" id="EPS64929.1"/>
    </source>
</evidence>
<dbReference type="PANTHER" id="PTHR45733:SF10">
    <property type="entry name" value="FORMIN-LIKE PROTEIN 15A-RELATED"/>
    <property type="match status" value="1"/>
</dbReference>
<dbReference type="SUPFAM" id="SSF101447">
    <property type="entry name" value="Formin homology 2 domain (FH2 domain)"/>
    <property type="match status" value="1"/>
</dbReference>
<accession>S8CDA4</accession>
<dbReference type="PANTHER" id="PTHR45733">
    <property type="entry name" value="FORMIN-J"/>
    <property type="match status" value="1"/>
</dbReference>
<evidence type="ECO:0000256" key="2">
    <source>
        <dbReference type="RuleBase" id="RU361260"/>
    </source>
</evidence>
<dbReference type="Pfam" id="PF02181">
    <property type="entry name" value="FH2"/>
    <property type="match status" value="1"/>
</dbReference>
<dbReference type="InterPro" id="IPR015425">
    <property type="entry name" value="FH2_Formin"/>
</dbReference>
<feature type="region of interest" description="Disordered" evidence="3">
    <location>
        <begin position="54"/>
        <end position="79"/>
    </location>
</feature>
<comment type="similarity">
    <text evidence="1">Belongs to the formin-like family. Class-II subfamily.</text>
</comment>
<protein>
    <recommendedName>
        <fullName evidence="2">Formin-like protein</fullName>
    </recommendedName>
</protein>
<dbReference type="EMBL" id="AUSU01004519">
    <property type="protein sequence ID" value="EPS64929.1"/>
    <property type="molecule type" value="Genomic_DNA"/>
</dbReference>
<keyword evidence="6" id="KW-1185">Reference proteome</keyword>
<proteinExistence type="inferred from homology"/>
<feature type="region of interest" description="Disordered" evidence="3">
    <location>
        <begin position="395"/>
        <end position="420"/>
    </location>
</feature>
<sequence>MSATAPRRSTLKPLHWSKVTRVLQGSLWEELQRFGEPQMAPEFDVSEIETLFSATVPKSDGSDGKSRSRRKSTGSKPDRVHLIDLRRANNTEIMLTKVKMPLPDMMAAALAMDESVLDADQVENLIKFCPTKEEMELLKGYTGDKEHLGKCEQFFLELMKVPRVESKLRVFLFKIQFSSQITDFKKSLNTVNSSCEEVRKSLKLKEIMKRILSLGNTLNQGTARGSALGFKLDSLLKLTDTRASNSKMTLMHYLCKVLASKRPELLDFHKDLVSLEAASKIQLKSLAEEMQAIIKGLEKVNQELGASENDGPVSDSFRKTLKEFIVISEAEVGSVTNLYSIAGRNADALALYFGEDPARCPFEQVTATLLNFVRLFQKAHEENCKQAEIEKKKAQKEAEMEKEKAKAGMNTIKKGGSMFP</sequence>
<feature type="domain" description="FH2" evidence="4">
    <location>
        <begin position="1"/>
        <end position="402"/>
    </location>
</feature>
<evidence type="ECO:0000256" key="3">
    <source>
        <dbReference type="SAM" id="MobiDB-lite"/>
    </source>
</evidence>
<evidence type="ECO:0000259" key="4">
    <source>
        <dbReference type="PROSITE" id="PS51444"/>
    </source>
</evidence>
<comment type="caution">
    <text evidence="5">The sequence shown here is derived from an EMBL/GenBank/DDBJ whole genome shotgun (WGS) entry which is preliminary data.</text>
</comment>
<dbReference type="InterPro" id="IPR051144">
    <property type="entry name" value="Formin_homology_domain"/>
</dbReference>
<organism evidence="5 6">
    <name type="scientific">Genlisea aurea</name>
    <dbReference type="NCBI Taxonomy" id="192259"/>
    <lineage>
        <taxon>Eukaryota</taxon>
        <taxon>Viridiplantae</taxon>
        <taxon>Streptophyta</taxon>
        <taxon>Embryophyta</taxon>
        <taxon>Tracheophyta</taxon>
        <taxon>Spermatophyta</taxon>
        <taxon>Magnoliopsida</taxon>
        <taxon>eudicotyledons</taxon>
        <taxon>Gunneridae</taxon>
        <taxon>Pentapetalae</taxon>
        <taxon>asterids</taxon>
        <taxon>lamiids</taxon>
        <taxon>Lamiales</taxon>
        <taxon>Lentibulariaceae</taxon>
        <taxon>Genlisea</taxon>
    </lineage>
</organism>
<feature type="compositionally biased region" description="Basic and acidic residues" evidence="3">
    <location>
        <begin position="395"/>
        <end position="406"/>
    </location>
</feature>
<dbReference type="Proteomes" id="UP000015453">
    <property type="component" value="Unassembled WGS sequence"/>
</dbReference>
<dbReference type="OrthoDB" id="1668162at2759"/>
<evidence type="ECO:0000256" key="1">
    <source>
        <dbReference type="ARBA" id="ARBA00006468"/>
    </source>
</evidence>
<reference evidence="5 6" key="1">
    <citation type="journal article" date="2013" name="BMC Genomics">
        <title>The miniature genome of a carnivorous plant Genlisea aurea contains a low number of genes and short non-coding sequences.</title>
        <authorList>
            <person name="Leushkin E.V."/>
            <person name="Sutormin R.A."/>
            <person name="Nabieva E.R."/>
            <person name="Penin A.A."/>
            <person name="Kondrashov A.S."/>
            <person name="Logacheva M.D."/>
        </authorList>
    </citation>
    <scope>NUCLEOTIDE SEQUENCE [LARGE SCALE GENOMIC DNA]</scope>
</reference>